<feature type="binding site" evidence="13">
    <location>
        <begin position="149"/>
        <end position="152"/>
    </location>
    <ligand>
        <name>ATP</name>
        <dbReference type="ChEBI" id="CHEBI:30616"/>
    </ligand>
</feature>
<feature type="binding site" evidence="13">
    <location>
        <position position="61"/>
    </location>
    <ligand>
        <name>(R)-pantoate</name>
        <dbReference type="ChEBI" id="CHEBI:15980"/>
    </ligand>
</feature>
<feature type="binding site" evidence="13">
    <location>
        <begin position="186"/>
        <end position="189"/>
    </location>
    <ligand>
        <name>ATP</name>
        <dbReference type="ChEBI" id="CHEBI:30616"/>
    </ligand>
</feature>
<comment type="similarity">
    <text evidence="3 13">Belongs to the pantothenate synthetase family.</text>
</comment>
<evidence type="ECO:0000256" key="13">
    <source>
        <dbReference type="HAMAP-Rule" id="MF_00158"/>
    </source>
</evidence>
<protein>
    <recommendedName>
        <fullName evidence="5 13">Pantothenate synthetase</fullName>
        <shortName evidence="13">PS</shortName>
        <ecNumber evidence="4 13">6.3.2.1</ecNumber>
    </recommendedName>
    <alternativeName>
        <fullName evidence="13">Pantoate--beta-alanine ligase</fullName>
    </alternativeName>
    <alternativeName>
        <fullName evidence="13">Pantoate-activating enzyme</fullName>
    </alternativeName>
</protein>
<comment type="miscellaneous">
    <text evidence="13">The reaction proceeds by a bi uni uni bi ping pong mechanism.</text>
</comment>
<name>A0A1I4WL38_9GAMM</name>
<evidence type="ECO:0000256" key="4">
    <source>
        <dbReference type="ARBA" id="ARBA00012219"/>
    </source>
</evidence>
<dbReference type="EC" id="6.3.2.1" evidence="4 13"/>
<keyword evidence="10 13" id="KW-0067">ATP-binding</keyword>
<evidence type="ECO:0000313" key="14">
    <source>
        <dbReference type="EMBL" id="SFN13912.1"/>
    </source>
</evidence>
<comment type="pathway">
    <text evidence="2 13">Cofactor biosynthesis; (R)-pantothenate biosynthesis; (R)-pantothenate from (R)-pantoate and beta-alanine: step 1/1.</text>
</comment>
<dbReference type="InterPro" id="IPR014729">
    <property type="entry name" value="Rossmann-like_a/b/a_fold"/>
</dbReference>
<organism evidence="14 15">
    <name type="scientific">Dokdonella immobilis</name>
    <dbReference type="NCBI Taxonomy" id="578942"/>
    <lineage>
        <taxon>Bacteria</taxon>
        <taxon>Pseudomonadati</taxon>
        <taxon>Pseudomonadota</taxon>
        <taxon>Gammaproteobacteria</taxon>
        <taxon>Lysobacterales</taxon>
        <taxon>Rhodanobacteraceae</taxon>
        <taxon>Dokdonella</taxon>
    </lineage>
</organism>
<feature type="binding site" evidence="13">
    <location>
        <position position="61"/>
    </location>
    <ligand>
        <name>beta-alanine</name>
        <dbReference type="ChEBI" id="CHEBI:57966"/>
    </ligand>
</feature>
<dbReference type="NCBIfam" id="TIGR00018">
    <property type="entry name" value="panC"/>
    <property type="match status" value="1"/>
</dbReference>
<dbReference type="GO" id="GO:0005829">
    <property type="term" value="C:cytosol"/>
    <property type="evidence" value="ECO:0007669"/>
    <property type="project" value="TreeGrafter"/>
</dbReference>
<dbReference type="Pfam" id="PF02569">
    <property type="entry name" value="Pantoate_ligase"/>
    <property type="match status" value="1"/>
</dbReference>
<dbReference type="GO" id="GO:0015940">
    <property type="term" value="P:pantothenate biosynthetic process"/>
    <property type="evidence" value="ECO:0007669"/>
    <property type="project" value="UniProtKB-UniRule"/>
</dbReference>
<comment type="subunit">
    <text evidence="13">Homodimer.</text>
</comment>
<dbReference type="Gene3D" id="3.30.1300.10">
    <property type="entry name" value="Pantoate-beta-alanine ligase, C-terminal domain"/>
    <property type="match status" value="1"/>
</dbReference>
<comment type="function">
    <text evidence="12 13">Catalyzes the condensation of pantoate with beta-alanine in an ATP-dependent reaction via a pantoyl-adenylate intermediate.</text>
</comment>
<dbReference type="CDD" id="cd00560">
    <property type="entry name" value="PanC"/>
    <property type="match status" value="1"/>
</dbReference>
<keyword evidence="8 13" id="KW-0566">Pantothenate biosynthesis</keyword>
<dbReference type="UniPathway" id="UPA00028">
    <property type="reaction ID" value="UER00005"/>
</dbReference>
<keyword evidence="15" id="KW-1185">Reference proteome</keyword>
<dbReference type="PANTHER" id="PTHR21299:SF1">
    <property type="entry name" value="PANTOATE--BETA-ALANINE LIGASE"/>
    <property type="match status" value="1"/>
</dbReference>
<feature type="binding site" evidence="13">
    <location>
        <position position="178"/>
    </location>
    <ligand>
        <name>ATP</name>
        <dbReference type="ChEBI" id="CHEBI:30616"/>
    </ligand>
</feature>
<evidence type="ECO:0000256" key="1">
    <source>
        <dbReference type="ARBA" id="ARBA00004496"/>
    </source>
</evidence>
<evidence type="ECO:0000313" key="15">
    <source>
        <dbReference type="Proteomes" id="UP000198575"/>
    </source>
</evidence>
<dbReference type="FunFam" id="3.40.50.620:FF:000114">
    <property type="entry name" value="Pantothenate synthetase"/>
    <property type="match status" value="1"/>
</dbReference>
<evidence type="ECO:0000256" key="8">
    <source>
        <dbReference type="ARBA" id="ARBA00022655"/>
    </source>
</evidence>
<feature type="binding site" evidence="13">
    <location>
        <begin position="30"/>
        <end position="37"/>
    </location>
    <ligand>
        <name>ATP</name>
        <dbReference type="ChEBI" id="CHEBI:30616"/>
    </ligand>
</feature>
<dbReference type="GO" id="GO:0005524">
    <property type="term" value="F:ATP binding"/>
    <property type="evidence" value="ECO:0007669"/>
    <property type="project" value="UniProtKB-KW"/>
</dbReference>
<dbReference type="Gene3D" id="3.40.50.620">
    <property type="entry name" value="HUPs"/>
    <property type="match status" value="1"/>
</dbReference>
<gene>
    <name evidence="13" type="primary">panC</name>
    <name evidence="14" type="ORF">SAMN05216289_10597</name>
</gene>
<dbReference type="PANTHER" id="PTHR21299">
    <property type="entry name" value="CYTIDYLATE KINASE/PANTOATE-BETA-ALANINE LIGASE"/>
    <property type="match status" value="1"/>
</dbReference>
<feature type="binding site" evidence="13">
    <location>
        <position position="155"/>
    </location>
    <ligand>
        <name>(R)-pantoate</name>
        <dbReference type="ChEBI" id="CHEBI:15980"/>
    </ligand>
</feature>
<dbReference type="HAMAP" id="MF_00158">
    <property type="entry name" value="PanC"/>
    <property type="match status" value="1"/>
</dbReference>
<evidence type="ECO:0000256" key="5">
    <source>
        <dbReference type="ARBA" id="ARBA00014155"/>
    </source>
</evidence>
<evidence type="ECO:0000256" key="10">
    <source>
        <dbReference type="ARBA" id="ARBA00022840"/>
    </source>
</evidence>
<dbReference type="EMBL" id="FOVF01000005">
    <property type="protein sequence ID" value="SFN13912.1"/>
    <property type="molecule type" value="Genomic_DNA"/>
</dbReference>
<evidence type="ECO:0000256" key="11">
    <source>
        <dbReference type="ARBA" id="ARBA00048258"/>
    </source>
</evidence>
<accession>A0A1I4WL38</accession>
<evidence type="ECO:0000256" key="2">
    <source>
        <dbReference type="ARBA" id="ARBA00004990"/>
    </source>
</evidence>
<dbReference type="GO" id="GO:0004592">
    <property type="term" value="F:pantoate-beta-alanine ligase activity"/>
    <property type="evidence" value="ECO:0007669"/>
    <property type="project" value="UniProtKB-UniRule"/>
</dbReference>
<comment type="subcellular location">
    <subcellularLocation>
        <location evidence="1 13">Cytoplasm</location>
    </subcellularLocation>
</comment>
<evidence type="ECO:0000256" key="3">
    <source>
        <dbReference type="ARBA" id="ARBA00009256"/>
    </source>
</evidence>
<evidence type="ECO:0000256" key="6">
    <source>
        <dbReference type="ARBA" id="ARBA00022490"/>
    </source>
</evidence>
<comment type="catalytic activity">
    <reaction evidence="11 13">
        <text>(R)-pantoate + beta-alanine + ATP = (R)-pantothenate + AMP + diphosphate + H(+)</text>
        <dbReference type="Rhea" id="RHEA:10912"/>
        <dbReference type="ChEBI" id="CHEBI:15378"/>
        <dbReference type="ChEBI" id="CHEBI:15980"/>
        <dbReference type="ChEBI" id="CHEBI:29032"/>
        <dbReference type="ChEBI" id="CHEBI:30616"/>
        <dbReference type="ChEBI" id="CHEBI:33019"/>
        <dbReference type="ChEBI" id="CHEBI:57966"/>
        <dbReference type="ChEBI" id="CHEBI:456215"/>
        <dbReference type="EC" id="6.3.2.1"/>
    </reaction>
</comment>
<dbReference type="InterPro" id="IPR042176">
    <property type="entry name" value="Pantoate_ligase_C"/>
</dbReference>
<dbReference type="OrthoDB" id="9773087at2"/>
<reference evidence="14 15" key="1">
    <citation type="submission" date="2016-10" db="EMBL/GenBank/DDBJ databases">
        <authorList>
            <person name="de Groot N.N."/>
        </authorList>
    </citation>
    <scope>NUCLEOTIDE SEQUENCE [LARGE SCALE GENOMIC DNA]</scope>
    <source>
        <strain evidence="14 15">CGMCC 1.7659</strain>
    </source>
</reference>
<sequence length="283" mass="31000">MQLFRKPDDLRAWIAGQRQSNQRIGFVPTMGNLHAGHHSLIDLARKRCDVVVASVFVNPTQFGVGEDFARYPRTPEADAAGLQAHGCDALFLPDVDAIYPFGAEQGVRVRVAQLGDILEGASRPGHFDGVATVVAKLFNLVQPDLAVFGSKDFQQLLVVRRMTADLAFPIEILGAPIVREPNGLAMSSRNQFLDARQREQASVIHQTLLWMRDRWRGDGQTRAETEGAARDRLAESGLQPDYAVVRRSEDLGAPAPGQVSGLVALIAARLGSVRLIDNLQFDD</sequence>
<dbReference type="Proteomes" id="UP000198575">
    <property type="component" value="Unassembled WGS sequence"/>
</dbReference>
<keyword evidence="6 13" id="KW-0963">Cytoplasm</keyword>
<dbReference type="InterPro" id="IPR003721">
    <property type="entry name" value="Pantoate_ligase"/>
</dbReference>
<proteinExistence type="inferred from homology"/>
<dbReference type="AlphaFoldDB" id="A0A1I4WL38"/>
<evidence type="ECO:0000256" key="7">
    <source>
        <dbReference type="ARBA" id="ARBA00022598"/>
    </source>
</evidence>
<keyword evidence="9 13" id="KW-0547">Nucleotide-binding</keyword>
<keyword evidence="7 13" id="KW-0436">Ligase</keyword>
<dbReference type="STRING" id="578942.SAMN05216289_10597"/>
<evidence type="ECO:0000256" key="12">
    <source>
        <dbReference type="ARBA" id="ARBA00055042"/>
    </source>
</evidence>
<evidence type="ECO:0000256" key="9">
    <source>
        <dbReference type="ARBA" id="ARBA00022741"/>
    </source>
</evidence>
<feature type="active site" description="Proton donor" evidence="13">
    <location>
        <position position="37"/>
    </location>
</feature>
<dbReference type="RefSeq" id="WP_092405774.1">
    <property type="nucleotide sequence ID" value="NZ_FOVF01000005.1"/>
</dbReference>
<dbReference type="SUPFAM" id="SSF52374">
    <property type="entry name" value="Nucleotidylyl transferase"/>
    <property type="match status" value="1"/>
</dbReference>